<dbReference type="Pfam" id="PF17754">
    <property type="entry name" value="TetR_C_14"/>
    <property type="match status" value="1"/>
</dbReference>
<dbReference type="GO" id="GO:0000976">
    <property type="term" value="F:transcription cis-regulatory region binding"/>
    <property type="evidence" value="ECO:0007669"/>
    <property type="project" value="TreeGrafter"/>
</dbReference>
<dbReference type="InterPro" id="IPR041347">
    <property type="entry name" value="MftR_C"/>
</dbReference>
<dbReference type="Gene3D" id="1.10.357.10">
    <property type="entry name" value="Tetracycline Repressor, domain 2"/>
    <property type="match status" value="1"/>
</dbReference>
<dbReference type="AlphaFoldDB" id="A0A238WVE7"/>
<dbReference type="EMBL" id="FZNW01000007">
    <property type="protein sequence ID" value="SNR50164.1"/>
    <property type="molecule type" value="Genomic_DNA"/>
</dbReference>
<dbReference type="PANTHER" id="PTHR30055">
    <property type="entry name" value="HTH-TYPE TRANSCRIPTIONAL REGULATOR RUTR"/>
    <property type="match status" value="1"/>
</dbReference>
<keyword evidence="2 4" id="KW-0238">DNA-binding</keyword>
<feature type="DNA-binding region" description="H-T-H motif" evidence="4">
    <location>
        <begin position="50"/>
        <end position="69"/>
    </location>
</feature>
<dbReference type="SUPFAM" id="SSF46689">
    <property type="entry name" value="Homeodomain-like"/>
    <property type="match status" value="1"/>
</dbReference>
<dbReference type="Proteomes" id="UP000198348">
    <property type="component" value="Unassembled WGS sequence"/>
</dbReference>
<evidence type="ECO:0000313" key="8">
    <source>
        <dbReference type="Proteomes" id="UP000198348"/>
    </source>
</evidence>
<protein>
    <submittedName>
        <fullName evidence="7">Transcriptional regulator, TetR family</fullName>
    </submittedName>
</protein>
<keyword evidence="1" id="KW-0805">Transcription regulation</keyword>
<feature type="domain" description="HTH tetR-type" evidence="6">
    <location>
        <begin position="27"/>
        <end position="87"/>
    </location>
</feature>
<reference evidence="7 8" key="1">
    <citation type="submission" date="2017-06" db="EMBL/GenBank/DDBJ databases">
        <authorList>
            <person name="Kim H.J."/>
            <person name="Triplett B.A."/>
        </authorList>
    </citation>
    <scope>NUCLEOTIDE SEQUENCE [LARGE SCALE GENOMIC DNA]</scope>
    <source>
        <strain evidence="7 8">DSM 45207</strain>
    </source>
</reference>
<evidence type="ECO:0000256" key="4">
    <source>
        <dbReference type="PROSITE-ProRule" id="PRU00335"/>
    </source>
</evidence>
<keyword evidence="3" id="KW-0804">Transcription</keyword>
<dbReference type="InterPro" id="IPR001647">
    <property type="entry name" value="HTH_TetR"/>
</dbReference>
<dbReference type="PANTHER" id="PTHR30055:SF238">
    <property type="entry name" value="MYCOFACTOCIN BIOSYNTHESIS TRANSCRIPTIONAL REGULATOR MFTR-RELATED"/>
    <property type="match status" value="1"/>
</dbReference>
<evidence type="ECO:0000256" key="5">
    <source>
        <dbReference type="SAM" id="MobiDB-lite"/>
    </source>
</evidence>
<dbReference type="Pfam" id="PF00440">
    <property type="entry name" value="TetR_N"/>
    <property type="match status" value="1"/>
</dbReference>
<evidence type="ECO:0000313" key="7">
    <source>
        <dbReference type="EMBL" id="SNR50164.1"/>
    </source>
</evidence>
<organism evidence="7 8">
    <name type="scientific">Haloechinothrix alba</name>
    <dbReference type="NCBI Taxonomy" id="664784"/>
    <lineage>
        <taxon>Bacteria</taxon>
        <taxon>Bacillati</taxon>
        <taxon>Actinomycetota</taxon>
        <taxon>Actinomycetes</taxon>
        <taxon>Pseudonocardiales</taxon>
        <taxon>Pseudonocardiaceae</taxon>
        <taxon>Haloechinothrix</taxon>
    </lineage>
</organism>
<dbReference type="Gene3D" id="1.10.10.60">
    <property type="entry name" value="Homeodomain-like"/>
    <property type="match status" value="1"/>
</dbReference>
<keyword evidence="8" id="KW-1185">Reference proteome</keyword>
<feature type="region of interest" description="Disordered" evidence="5">
    <location>
        <begin position="1"/>
        <end position="26"/>
    </location>
</feature>
<dbReference type="InterPro" id="IPR009057">
    <property type="entry name" value="Homeodomain-like_sf"/>
</dbReference>
<evidence type="ECO:0000259" key="6">
    <source>
        <dbReference type="PROSITE" id="PS50977"/>
    </source>
</evidence>
<name>A0A238WVE7_9PSEU</name>
<evidence type="ECO:0000256" key="3">
    <source>
        <dbReference type="ARBA" id="ARBA00023163"/>
    </source>
</evidence>
<dbReference type="GO" id="GO:0003700">
    <property type="term" value="F:DNA-binding transcription factor activity"/>
    <property type="evidence" value="ECO:0007669"/>
    <property type="project" value="TreeGrafter"/>
</dbReference>
<dbReference type="PROSITE" id="PS50977">
    <property type="entry name" value="HTH_TETR_2"/>
    <property type="match status" value="1"/>
</dbReference>
<evidence type="ECO:0000256" key="1">
    <source>
        <dbReference type="ARBA" id="ARBA00023015"/>
    </source>
</evidence>
<gene>
    <name evidence="7" type="ORF">SAMN06265360_107238</name>
</gene>
<proteinExistence type="predicted"/>
<evidence type="ECO:0000256" key="2">
    <source>
        <dbReference type="ARBA" id="ARBA00023125"/>
    </source>
</evidence>
<dbReference type="OrthoDB" id="3296001at2"/>
<accession>A0A238WVE7</accession>
<sequence length="219" mass="23892">MHTGRVTDRTSPAADPPVEGLRARKKRATRELLERVTLRLAVEHGFDHVTAEGIAEAAEVSTRTFFNYFASKEDAAFGHAKAGSGADEPERVVELVRDQPPEVPPLRALRVAVTAFVGELTADKELSRLRCDLVRTHPRLGMRLMDRVVEQERLLTSVVAERTGLDPTGDAYPSVVVAASTAAARSAMVRWMASDSAAQPVTFVEEAFDVLERGFVPAT</sequence>
<dbReference type="InterPro" id="IPR050109">
    <property type="entry name" value="HTH-type_TetR-like_transc_reg"/>
</dbReference>